<dbReference type="FunFam" id="2.60.40.2030:FF:000028">
    <property type="entry name" value="Adhesion G-protein coupled receptor V1"/>
    <property type="match status" value="1"/>
</dbReference>
<comment type="caution">
    <text evidence="1">The sequence shown here is derived from an EMBL/GenBank/DDBJ whole genome shotgun (WGS) entry which is preliminary data.</text>
</comment>
<dbReference type="GO" id="GO:0010855">
    <property type="term" value="F:adenylate cyclase inhibitor activity"/>
    <property type="evidence" value="ECO:0007669"/>
    <property type="project" value="TreeGrafter"/>
</dbReference>
<evidence type="ECO:0000313" key="1">
    <source>
        <dbReference type="EMBL" id="VCX43344.1"/>
    </source>
</evidence>
<dbReference type="GO" id="GO:0005737">
    <property type="term" value="C:cytoplasm"/>
    <property type="evidence" value="ECO:0007669"/>
    <property type="project" value="TreeGrafter"/>
</dbReference>
<dbReference type="EMBL" id="CYRY02047349">
    <property type="protein sequence ID" value="VCX43344.1"/>
    <property type="molecule type" value="Genomic_DNA"/>
</dbReference>
<dbReference type="GO" id="GO:0007605">
    <property type="term" value="P:sensory perception of sound"/>
    <property type="evidence" value="ECO:0007669"/>
    <property type="project" value="TreeGrafter"/>
</dbReference>
<accession>A0A9X9MF32</accession>
<gene>
    <name evidence="1" type="ORF">BN2614_LOCUS2</name>
</gene>
<dbReference type="GO" id="GO:0016020">
    <property type="term" value="C:membrane"/>
    <property type="evidence" value="ECO:0007669"/>
    <property type="project" value="InterPro"/>
</dbReference>
<dbReference type="GO" id="GO:0071277">
    <property type="term" value="P:cellular response to calcium ion"/>
    <property type="evidence" value="ECO:0007669"/>
    <property type="project" value="TreeGrafter"/>
</dbReference>
<dbReference type="GO" id="GO:0004930">
    <property type="term" value="F:G protein-coupled receptor activity"/>
    <property type="evidence" value="ECO:0007669"/>
    <property type="project" value="InterPro"/>
</dbReference>
<organism evidence="1 2">
    <name type="scientific">Gulo gulo</name>
    <name type="common">Wolverine</name>
    <name type="synonym">Gluton</name>
    <dbReference type="NCBI Taxonomy" id="48420"/>
    <lineage>
        <taxon>Eukaryota</taxon>
        <taxon>Metazoa</taxon>
        <taxon>Chordata</taxon>
        <taxon>Craniata</taxon>
        <taxon>Vertebrata</taxon>
        <taxon>Euteleostomi</taxon>
        <taxon>Mammalia</taxon>
        <taxon>Eutheria</taxon>
        <taxon>Laurasiatheria</taxon>
        <taxon>Carnivora</taxon>
        <taxon>Caniformia</taxon>
        <taxon>Musteloidea</taxon>
        <taxon>Mustelidae</taxon>
        <taxon>Guloninae</taxon>
        <taxon>Gulo</taxon>
    </lineage>
</organism>
<name>A0A9X9MF32_GULGU</name>
<reference evidence="1 2" key="1">
    <citation type="submission" date="2018-10" db="EMBL/GenBank/DDBJ databases">
        <authorList>
            <person name="Ekblom R."/>
            <person name="Jareborg N."/>
        </authorList>
    </citation>
    <scope>NUCLEOTIDE SEQUENCE [LARGE SCALE GENOMIC DNA]</scope>
    <source>
        <tissue evidence="1">Muscle</tissue>
    </source>
</reference>
<dbReference type="SUPFAM" id="SSF141072">
    <property type="entry name" value="CalX-like"/>
    <property type="match status" value="1"/>
</dbReference>
<sequence length="89" mass="9616">TDGQATVYWSLKPSGFNSKAVTLDDIGPFNGSVVFLSGQSDTTINITVKADDTPEMNETVTLSLDRVNVENQVLKSGYTSCDLIILEND</sequence>
<evidence type="ECO:0000313" key="2">
    <source>
        <dbReference type="Proteomes" id="UP000269945"/>
    </source>
</evidence>
<keyword evidence="2" id="KW-1185">Reference proteome</keyword>
<dbReference type="AlphaFoldDB" id="A0A9X9MF32"/>
<protein>
    <recommendedName>
        <fullName evidence="3">Calx-beta domain-containing protein</fullName>
    </recommendedName>
</protein>
<dbReference type="InterPro" id="IPR026919">
    <property type="entry name" value="ADGRV1"/>
</dbReference>
<dbReference type="PANTHER" id="PTHR46682">
    <property type="entry name" value="ADHESION G-PROTEIN COUPLED RECEPTOR V1"/>
    <property type="match status" value="1"/>
</dbReference>
<feature type="non-terminal residue" evidence="1">
    <location>
        <position position="89"/>
    </location>
</feature>
<proteinExistence type="predicted"/>
<dbReference type="GO" id="GO:0007601">
    <property type="term" value="P:visual perception"/>
    <property type="evidence" value="ECO:0007669"/>
    <property type="project" value="TreeGrafter"/>
</dbReference>
<dbReference type="GO" id="GO:0001965">
    <property type="term" value="F:G-protein alpha-subunit binding"/>
    <property type="evidence" value="ECO:0007669"/>
    <property type="project" value="TreeGrafter"/>
</dbReference>
<evidence type="ECO:0008006" key="3">
    <source>
        <dbReference type="Google" id="ProtNLM"/>
    </source>
</evidence>
<dbReference type="InterPro" id="IPR038081">
    <property type="entry name" value="CalX-like_sf"/>
</dbReference>
<feature type="non-terminal residue" evidence="1">
    <location>
        <position position="1"/>
    </location>
</feature>
<dbReference type="PANTHER" id="PTHR46682:SF1">
    <property type="entry name" value="ADHESION G-PROTEIN COUPLED RECEPTOR V1"/>
    <property type="match status" value="1"/>
</dbReference>
<dbReference type="Proteomes" id="UP000269945">
    <property type="component" value="Unassembled WGS sequence"/>
</dbReference>
<dbReference type="GO" id="GO:0032420">
    <property type="term" value="C:stereocilium"/>
    <property type="evidence" value="ECO:0007669"/>
    <property type="project" value="TreeGrafter"/>
</dbReference>
<dbReference type="Gene3D" id="2.60.40.2030">
    <property type="match status" value="1"/>
</dbReference>